<dbReference type="Proteomes" id="UP001153709">
    <property type="component" value="Chromosome 1"/>
</dbReference>
<organism evidence="8 9">
    <name type="scientific">Diabrotica balteata</name>
    <name type="common">Banded cucumber beetle</name>
    <dbReference type="NCBI Taxonomy" id="107213"/>
    <lineage>
        <taxon>Eukaryota</taxon>
        <taxon>Metazoa</taxon>
        <taxon>Ecdysozoa</taxon>
        <taxon>Arthropoda</taxon>
        <taxon>Hexapoda</taxon>
        <taxon>Insecta</taxon>
        <taxon>Pterygota</taxon>
        <taxon>Neoptera</taxon>
        <taxon>Endopterygota</taxon>
        <taxon>Coleoptera</taxon>
        <taxon>Polyphaga</taxon>
        <taxon>Cucujiformia</taxon>
        <taxon>Chrysomeloidea</taxon>
        <taxon>Chrysomelidae</taxon>
        <taxon>Galerucinae</taxon>
        <taxon>Diabroticina</taxon>
        <taxon>Diabroticites</taxon>
        <taxon>Diabrotica</taxon>
    </lineage>
</organism>
<dbReference type="PROSITE" id="PS00122">
    <property type="entry name" value="CARBOXYLESTERASE_B_1"/>
    <property type="match status" value="1"/>
</dbReference>
<evidence type="ECO:0000256" key="1">
    <source>
        <dbReference type="ARBA" id="ARBA00005964"/>
    </source>
</evidence>
<dbReference type="GO" id="GO:0052689">
    <property type="term" value="F:carboxylic ester hydrolase activity"/>
    <property type="evidence" value="ECO:0007669"/>
    <property type="project" value="UniProtKB-KW"/>
</dbReference>
<evidence type="ECO:0000313" key="8">
    <source>
        <dbReference type="EMBL" id="CAG9827309.1"/>
    </source>
</evidence>
<comment type="similarity">
    <text evidence="1 6">Belongs to the type-B carboxylesterase/lipase family.</text>
</comment>
<dbReference type="Pfam" id="PF00135">
    <property type="entry name" value="COesterase"/>
    <property type="match status" value="1"/>
</dbReference>
<dbReference type="InterPro" id="IPR019826">
    <property type="entry name" value="Carboxylesterase_B_AS"/>
</dbReference>
<evidence type="ECO:0000256" key="6">
    <source>
        <dbReference type="RuleBase" id="RU361235"/>
    </source>
</evidence>
<dbReference type="AlphaFoldDB" id="A0A9N9SLX0"/>
<sequence length="551" mass="62462">MHLRLVIFCSLLYVATKGVLSTPLIQTQYKEDDLIVELDNLGKIRGHILQSAEGNDFYAFQEIPYAEPPVGKLRFRPPQPHRPWEGVLNATENKKICTQKPDPNSTEDCLVLNVYTPVKPSSNNSLPVFLWIPGGAFVTGSGSIVQYNPKLLIDYDIIVVTINYRLGAFGFLTTLDENIPGNLGLKDQHLALQWVNDNIHKFGGDPKKITVSGESAGSMSVGFHLLSRLSKGLFRSVIQQSGSSISGVFYPTNDRELAFEFGKALDSSFTSTESSDLLDLLQQADYSDLVELHNRFTSGRTSGFMDALTFKPVLENELNEDAFITGPMHDAVLNGDFNLVPILIGLNSEESLMFLLEIDSETIEERGRLLDQSPKNLVSRSLNIDEEERENVGRRLKEFYTNSSFTEDINGLYKFTSDEVFSRSIIRQAETASQYVPVYLYELSWLADNSTDIGVPHAADLWYLWDLKIFDSNNEKLRKPILKWWTNFVKYQNPTPDSDEDLQNVIWPKVQPNAVKYLDIDSQFTVKENPRNYYNIKALLNDYIQPPYISY</sequence>
<dbReference type="PANTHER" id="PTHR43142:SF1">
    <property type="entry name" value="CARBOXYLIC ESTER HYDROLASE"/>
    <property type="match status" value="1"/>
</dbReference>
<dbReference type="SUPFAM" id="SSF53474">
    <property type="entry name" value="alpha/beta-Hydrolases"/>
    <property type="match status" value="1"/>
</dbReference>
<dbReference type="OrthoDB" id="408631at2759"/>
<feature type="chain" id="PRO_5040532728" description="Carboxylic ester hydrolase" evidence="6">
    <location>
        <begin position="22"/>
        <end position="551"/>
    </location>
</feature>
<keyword evidence="2" id="KW-0719">Serine esterase</keyword>
<evidence type="ECO:0000259" key="7">
    <source>
        <dbReference type="Pfam" id="PF00135"/>
    </source>
</evidence>
<dbReference type="EMBL" id="OU898276">
    <property type="protein sequence ID" value="CAG9827309.1"/>
    <property type="molecule type" value="Genomic_DNA"/>
</dbReference>
<feature type="domain" description="Carboxylesterase type B" evidence="7">
    <location>
        <begin position="33"/>
        <end position="531"/>
    </location>
</feature>
<proteinExistence type="inferred from homology"/>
<dbReference type="InterPro" id="IPR029058">
    <property type="entry name" value="AB_hydrolase_fold"/>
</dbReference>
<evidence type="ECO:0000256" key="4">
    <source>
        <dbReference type="ARBA" id="ARBA00023157"/>
    </source>
</evidence>
<protein>
    <recommendedName>
        <fullName evidence="6">Carboxylic ester hydrolase</fullName>
        <ecNumber evidence="6">3.1.1.-</ecNumber>
    </recommendedName>
</protein>
<evidence type="ECO:0000256" key="2">
    <source>
        <dbReference type="ARBA" id="ARBA00022487"/>
    </source>
</evidence>
<gene>
    <name evidence="8" type="ORF">DIABBA_LOCUS1318</name>
</gene>
<accession>A0A9N9SLX0</accession>
<evidence type="ECO:0000313" key="9">
    <source>
        <dbReference type="Proteomes" id="UP001153709"/>
    </source>
</evidence>
<feature type="signal peptide" evidence="6">
    <location>
        <begin position="1"/>
        <end position="21"/>
    </location>
</feature>
<dbReference type="EC" id="3.1.1.-" evidence="6"/>
<dbReference type="InterPro" id="IPR002018">
    <property type="entry name" value="CarbesteraseB"/>
</dbReference>
<keyword evidence="3 6" id="KW-0378">Hydrolase</keyword>
<keyword evidence="4" id="KW-1015">Disulfide bond</keyword>
<evidence type="ECO:0000256" key="5">
    <source>
        <dbReference type="ARBA" id="ARBA00023180"/>
    </source>
</evidence>
<keyword evidence="9" id="KW-1185">Reference proteome</keyword>
<keyword evidence="5" id="KW-0325">Glycoprotein</keyword>
<evidence type="ECO:0000256" key="3">
    <source>
        <dbReference type="ARBA" id="ARBA00022801"/>
    </source>
</evidence>
<reference evidence="8" key="1">
    <citation type="submission" date="2022-01" db="EMBL/GenBank/DDBJ databases">
        <authorList>
            <person name="King R."/>
        </authorList>
    </citation>
    <scope>NUCLEOTIDE SEQUENCE</scope>
</reference>
<name>A0A9N9SLX0_DIABA</name>
<keyword evidence="6" id="KW-0732">Signal</keyword>
<dbReference type="PANTHER" id="PTHR43142">
    <property type="entry name" value="CARBOXYLIC ESTER HYDROLASE"/>
    <property type="match status" value="1"/>
</dbReference>
<dbReference type="Gene3D" id="3.40.50.1820">
    <property type="entry name" value="alpha/beta hydrolase"/>
    <property type="match status" value="1"/>
</dbReference>